<dbReference type="Proteomes" id="UP001497482">
    <property type="component" value="Chromosome 11"/>
</dbReference>
<dbReference type="EMBL" id="OZ035833">
    <property type="protein sequence ID" value="CAL1572398.1"/>
    <property type="molecule type" value="Genomic_DNA"/>
</dbReference>
<name>A0AAV2J4E2_KNICA</name>
<sequence>MKERGYERSQDQCRVKVKKLRQTYEGVRRIEEEWEFWRRKRQMSLITRKLQHLQMTPLMERTTVLHPAVMKQRKKGRLSVVFRQGGTWEGSAKLKLQRLTVGCRLILPSKPSSCNRCLKLSKTVKRRRVQLWRVF</sequence>
<dbReference type="Gene3D" id="1.10.10.60">
    <property type="entry name" value="Homeodomain-like"/>
    <property type="match status" value="1"/>
</dbReference>
<evidence type="ECO:0000313" key="2">
    <source>
        <dbReference type="Proteomes" id="UP001497482"/>
    </source>
</evidence>
<organism evidence="1 2">
    <name type="scientific">Knipowitschia caucasica</name>
    <name type="common">Caucasian dwarf goby</name>
    <name type="synonym">Pomatoschistus caucasicus</name>
    <dbReference type="NCBI Taxonomy" id="637954"/>
    <lineage>
        <taxon>Eukaryota</taxon>
        <taxon>Metazoa</taxon>
        <taxon>Chordata</taxon>
        <taxon>Craniata</taxon>
        <taxon>Vertebrata</taxon>
        <taxon>Euteleostomi</taxon>
        <taxon>Actinopterygii</taxon>
        <taxon>Neopterygii</taxon>
        <taxon>Teleostei</taxon>
        <taxon>Neoteleostei</taxon>
        <taxon>Acanthomorphata</taxon>
        <taxon>Gobiaria</taxon>
        <taxon>Gobiiformes</taxon>
        <taxon>Gobioidei</taxon>
        <taxon>Gobiidae</taxon>
        <taxon>Gobiinae</taxon>
        <taxon>Knipowitschia</taxon>
    </lineage>
</organism>
<gene>
    <name evidence="1" type="ORF">KC01_LOCUS4434</name>
</gene>
<protein>
    <submittedName>
        <fullName evidence="1">Uncharacterized protein</fullName>
    </submittedName>
</protein>
<keyword evidence="2" id="KW-1185">Reference proteome</keyword>
<proteinExistence type="predicted"/>
<evidence type="ECO:0000313" key="1">
    <source>
        <dbReference type="EMBL" id="CAL1572398.1"/>
    </source>
</evidence>
<reference evidence="1 2" key="1">
    <citation type="submission" date="2024-04" db="EMBL/GenBank/DDBJ databases">
        <authorList>
            <person name="Waldvogel A.-M."/>
            <person name="Schoenle A."/>
        </authorList>
    </citation>
    <scope>NUCLEOTIDE SEQUENCE [LARGE SCALE GENOMIC DNA]</scope>
</reference>
<dbReference type="AlphaFoldDB" id="A0AAV2J4E2"/>
<accession>A0AAV2J4E2</accession>